<name>A0A1K1Q3Z3_9FLAO</name>
<dbReference type="AlphaFoldDB" id="A0A1K1Q3Z3"/>
<evidence type="ECO:0000313" key="1">
    <source>
        <dbReference type="EMBL" id="SFW54624.1"/>
    </source>
</evidence>
<organism evidence="1 2">
    <name type="scientific">Cellulophaga fucicola</name>
    <dbReference type="NCBI Taxonomy" id="76595"/>
    <lineage>
        <taxon>Bacteria</taxon>
        <taxon>Pseudomonadati</taxon>
        <taxon>Bacteroidota</taxon>
        <taxon>Flavobacteriia</taxon>
        <taxon>Flavobacteriales</taxon>
        <taxon>Flavobacteriaceae</taxon>
        <taxon>Cellulophaga</taxon>
    </lineage>
</organism>
<sequence length="78" mass="9069">MKTLNNHIDFYLKRNEKLILSLERVNEIVFSSAKQLEQLYIKVAKNNKVLTIVGQENKQIAPVMILSNTSYIFSNDRV</sequence>
<dbReference type="OrthoDB" id="1163458at2"/>
<dbReference type="STRING" id="76595.SAMN05660313_02320"/>
<reference evidence="2" key="1">
    <citation type="submission" date="2016-11" db="EMBL/GenBank/DDBJ databases">
        <authorList>
            <person name="Varghese N."/>
            <person name="Submissions S."/>
        </authorList>
    </citation>
    <scope>NUCLEOTIDE SEQUENCE [LARGE SCALE GENOMIC DNA]</scope>
    <source>
        <strain evidence="2">DSM 24786</strain>
    </source>
</reference>
<gene>
    <name evidence="1" type="ORF">SAMN05660313_02320</name>
</gene>
<dbReference type="EMBL" id="FPIY01000003">
    <property type="protein sequence ID" value="SFW54624.1"/>
    <property type="molecule type" value="Genomic_DNA"/>
</dbReference>
<protein>
    <submittedName>
        <fullName evidence="1">Uncharacterized protein</fullName>
    </submittedName>
</protein>
<proteinExistence type="predicted"/>
<evidence type="ECO:0000313" key="2">
    <source>
        <dbReference type="Proteomes" id="UP000183257"/>
    </source>
</evidence>
<accession>A0A1K1Q3Z3</accession>
<keyword evidence="2" id="KW-1185">Reference proteome</keyword>
<dbReference type="Proteomes" id="UP000183257">
    <property type="component" value="Unassembled WGS sequence"/>
</dbReference>